<evidence type="ECO:0000313" key="7">
    <source>
        <dbReference type="EMBL" id="ATX65214.1"/>
    </source>
</evidence>
<name>A0A2K8K6Y7_9RHOB</name>
<comment type="subcellular location">
    <subcellularLocation>
        <location evidence="1">Cell membrane</location>
        <topology evidence="1">Multi-pass membrane protein</topology>
    </subcellularLocation>
</comment>
<dbReference type="Proteomes" id="UP000228948">
    <property type="component" value="Chromosome"/>
</dbReference>
<keyword evidence="4 6" id="KW-1133">Transmembrane helix</keyword>
<dbReference type="GO" id="GO:0044341">
    <property type="term" value="P:sodium-dependent phosphate transport"/>
    <property type="evidence" value="ECO:0007669"/>
    <property type="project" value="InterPro"/>
</dbReference>
<dbReference type="EMBL" id="CP024899">
    <property type="protein sequence ID" value="ATX65214.1"/>
    <property type="molecule type" value="Genomic_DNA"/>
</dbReference>
<evidence type="ECO:0000256" key="5">
    <source>
        <dbReference type="ARBA" id="ARBA00023136"/>
    </source>
</evidence>
<evidence type="ECO:0000313" key="8">
    <source>
        <dbReference type="Proteomes" id="UP000228948"/>
    </source>
</evidence>
<sequence>MTRYAPQLQLGLILAILLLAFWLSADFQQIAAGVAIFLLGMVMLEDGFKALGGSVLEQILARATGTLPRAMGFGVLATAVTQSSSLVSVISISFLSAGLISLQAGMGIIFGANLGTTTGAWLIAGVGLKVDIARYAMPMLAIGAVLMFQRSPTVRGAGQVVLGIGLIFLGIAFIKDGFDAFSARFDLSQLALGGLVGLAVYTLLGAAATVVMQSSHATMLLVITALATGQITYDNALAVAIGANIGTTVTALIGAASANYQGKRLALGHLIFNFATALAALILIVPLRLTVDQISDMLGIRADDFALRLAVFHTLFNLLGLVIMVPLMARLLRFLERRIAAPAPSISKPRFINQTLGDFPAPILTALSNELRHLYENAARLICEGLNLRLEDLTQSKDIAVTIARSNDPIKLDFERRYEDKVKSLHSAILEFTAQKATLALPSDAVMRLQELRDAAGFVVRAVKAIKHMRDNTQRFTTAPHGEITGLYDNLRRDIAQILVEIERLEATAPEARTSLWMEEERAALDHEAREVVQNVERALQTRRISAADATSCLNDSGYAFEAMRALLDAAQLLYRPQDAAEAEIERLLELDKDDQV</sequence>
<feature type="transmembrane region" description="Helical" evidence="6">
    <location>
        <begin position="190"/>
        <end position="210"/>
    </location>
</feature>
<proteinExistence type="predicted"/>
<feature type="transmembrane region" description="Helical" evidence="6">
    <location>
        <begin position="309"/>
        <end position="329"/>
    </location>
</feature>
<dbReference type="STRING" id="441209.GCA_001870665_03674"/>
<dbReference type="GO" id="GO:0005886">
    <property type="term" value="C:plasma membrane"/>
    <property type="evidence" value="ECO:0007669"/>
    <property type="project" value="UniProtKB-SubCell"/>
</dbReference>
<dbReference type="KEGG" id="rbg:BG454_04710"/>
<dbReference type="GO" id="GO:0005436">
    <property type="term" value="F:sodium:phosphate symporter activity"/>
    <property type="evidence" value="ECO:0007669"/>
    <property type="project" value="InterPro"/>
</dbReference>
<feature type="transmembrane region" description="Helical" evidence="6">
    <location>
        <begin position="270"/>
        <end position="289"/>
    </location>
</feature>
<keyword evidence="5 6" id="KW-0472">Membrane</keyword>
<evidence type="ECO:0000256" key="2">
    <source>
        <dbReference type="ARBA" id="ARBA00022475"/>
    </source>
</evidence>
<dbReference type="NCBIfam" id="NF037997">
    <property type="entry name" value="Na_Pi_symport"/>
    <property type="match status" value="1"/>
</dbReference>
<keyword evidence="8" id="KW-1185">Reference proteome</keyword>
<dbReference type="InterPro" id="IPR003841">
    <property type="entry name" value="Na/Pi_transpt"/>
</dbReference>
<feature type="transmembrane region" description="Helical" evidence="6">
    <location>
        <begin position="160"/>
        <end position="178"/>
    </location>
</feature>
<evidence type="ECO:0000256" key="1">
    <source>
        <dbReference type="ARBA" id="ARBA00004651"/>
    </source>
</evidence>
<feature type="transmembrane region" description="Helical" evidence="6">
    <location>
        <begin position="239"/>
        <end position="258"/>
    </location>
</feature>
<dbReference type="OrthoDB" id="9763003at2"/>
<dbReference type="Pfam" id="PF02690">
    <property type="entry name" value="Na_Pi_cotrans"/>
    <property type="match status" value="2"/>
</dbReference>
<accession>A0A2K8K6Y7</accession>
<evidence type="ECO:0000256" key="4">
    <source>
        <dbReference type="ARBA" id="ARBA00022989"/>
    </source>
</evidence>
<dbReference type="PANTHER" id="PTHR10010:SF46">
    <property type="entry name" value="SODIUM-DEPENDENT PHOSPHATE TRANSPORT PROTEIN 2B"/>
    <property type="match status" value="1"/>
</dbReference>
<organism evidence="7 8">
    <name type="scientific">Roseinatronobacter bogoriensis subsp. barguzinensis</name>
    <dbReference type="NCBI Taxonomy" id="441209"/>
    <lineage>
        <taxon>Bacteria</taxon>
        <taxon>Pseudomonadati</taxon>
        <taxon>Pseudomonadota</taxon>
        <taxon>Alphaproteobacteria</taxon>
        <taxon>Rhodobacterales</taxon>
        <taxon>Paracoccaceae</taxon>
        <taxon>Roseinatronobacter</taxon>
    </lineage>
</organism>
<dbReference type="PANTHER" id="PTHR10010">
    <property type="entry name" value="SOLUTE CARRIER FAMILY 34 SODIUM PHOSPHATE , MEMBER 2-RELATED"/>
    <property type="match status" value="1"/>
</dbReference>
<gene>
    <name evidence="7" type="ORF">BG454_04710</name>
</gene>
<dbReference type="AlphaFoldDB" id="A0A2K8K6Y7"/>
<reference evidence="7 8" key="1">
    <citation type="submission" date="2017-11" db="EMBL/GenBank/DDBJ databases">
        <title>Revised Sequence and Annotation of the Rhodobaca barguzinensis strain alga05 Genome.</title>
        <authorList>
            <person name="Kopejtka K."/>
            <person name="Tomasch J.M."/>
            <person name="Bunk B."/>
            <person name="Koblizek M."/>
        </authorList>
    </citation>
    <scope>NUCLEOTIDE SEQUENCE [LARGE SCALE GENOMIC DNA]</scope>
    <source>
        <strain evidence="8">alga05</strain>
    </source>
</reference>
<evidence type="ECO:0000256" key="3">
    <source>
        <dbReference type="ARBA" id="ARBA00022692"/>
    </source>
</evidence>
<evidence type="ECO:0000256" key="6">
    <source>
        <dbReference type="SAM" id="Phobius"/>
    </source>
</evidence>
<protein>
    <submittedName>
        <fullName evidence="7">Na/Pi cotransporter family protein</fullName>
    </submittedName>
</protein>
<dbReference type="RefSeq" id="WP_071479280.1">
    <property type="nucleotide sequence ID" value="NZ_CP024899.1"/>
</dbReference>
<keyword evidence="3 6" id="KW-0812">Transmembrane</keyword>
<keyword evidence="2" id="KW-1003">Cell membrane</keyword>